<reference evidence="1 2" key="1">
    <citation type="journal article" date="2013" name="Genome Announc.">
        <title>Draft Genome Sequences of Mycoplasma alkalescens, Mycoplasma arginini, and Mycoplasma bovigenitalium, Three Species with Equivocal Pathogenic Status for Cattle.</title>
        <authorList>
            <person name="Manso-Silvan L."/>
            <person name="Tardy F."/>
            <person name="Baranowski E."/>
            <person name="Barre A."/>
            <person name="Blanchard A."/>
            <person name="Breton M."/>
            <person name="Couture C."/>
            <person name="Citti C."/>
            <person name="Dordet-Frisoni E."/>
            <person name="Dupuy V."/>
            <person name="Gaurivaud P."/>
            <person name="Jacob D."/>
            <person name="Lemaitre C."/>
            <person name="Nikolski M."/>
            <person name="Nouvel L.X."/>
            <person name="Poumarat F."/>
            <person name="Thebault P."/>
            <person name="Theil S."/>
            <person name="Thiaucourt F."/>
            <person name="Sirand-Pugnet P."/>
        </authorList>
    </citation>
    <scope>NUCLEOTIDE SEQUENCE [LARGE SCALE GENOMIC DNA]</scope>
    <source>
        <strain evidence="1 2">14918</strain>
    </source>
</reference>
<keyword evidence="2" id="KW-1185">Reference proteome</keyword>
<dbReference type="AlphaFoldDB" id="N9SQ66"/>
<protein>
    <recommendedName>
        <fullName evidence="3">BspA family leucine-rich repeat surface protein</fullName>
    </recommendedName>
</protein>
<dbReference type="eggNOG" id="COG4625">
    <property type="taxonomic scope" value="Bacteria"/>
</dbReference>
<dbReference type="InterPro" id="IPR005046">
    <property type="entry name" value="DUF285"/>
</dbReference>
<proteinExistence type="predicted"/>
<evidence type="ECO:0000313" key="2">
    <source>
        <dbReference type="Proteomes" id="UP000013137"/>
    </source>
</evidence>
<comment type="caution">
    <text evidence="1">The sequence shown here is derived from an EMBL/GenBank/DDBJ whole genome shotgun (WGS) entry which is preliminary data.</text>
</comment>
<evidence type="ECO:0000313" key="1">
    <source>
        <dbReference type="EMBL" id="ENY53625.1"/>
    </source>
</evidence>
<name>N9SQ66_9BACT</name>
<dbReference type="EMBL" id="AMWK01000016">
    <property type="protein sequence ID" value="ENY53625.1"/>
    <property type="molecule type" value="Genomic_DNA"/>
</dbReference>
<dbReference type="Pfam" id="PF03382">
    <property type="entry name" value="DUF285"/>
    <property type="match status" value="1"/>
</dbReference>
<dbReference type="PATRIC" id="fig|1188234.3.peg.629"/>
<dbReference type="NCBIfam" id="TIGR02167">
    <property type="entry name" value="Liste_lipo_26"/>
    <property type="match status" value="3"/>
</dbReference>
<dbReference type="InterPro" id="IPR011889">
    <property type="entry name" value="Liste_lipo_26"/>
</dbReference>
<accession>N9SQ66</accession>
<sequence>MSKIKKITPKKAIYNEDETICLQIGWDETGKIEPFPQTIEEVPTTLPKQITSLEFAFSGNENDYIEGIENWDLSNIKSTFSMFSECHIDQDLSDWNTSNVEDMSYMFENAVYFNQDLSNWDTSNVANMSYMFAGAISFNQDLSEWDTSKVEDITHFASPELEKQNWPNFSHLTQYFFNFDDFEELVEYEDEVVPEIDQVVGKWNEKTRYSWDRKEFVKIIRKIIKNIKIFENEAFKFKLYQFMDLAELEEDKLKETLKLSALLISKDPKQQEKGIKNLDKFNEIYEIF</sequence>
<evidence type="ECO:0008006" key="3">
    <source>
        <dbReference type="Google" id="ProtNLM"/>
    </source>
</evidence>
<gene>
    <name evidence="1" type="ORF">MALK_6530</name>
</gene>
<organism evidence="1 2">
    <name type="scientific">Metamycoplasma alkalescens 14918</name>
    <dbReference type="NCBI Taxonomy" id="1188234"/>
    <lineage>
        <taxon>Bacteria</taxon>
        <taxon>Bacillati</taxon>
        <taxon>Mycoplasmatota</taxon>
        <taxon>Mycoplasmoidales</taxon>
        <taxon>Metamycoplasmataceae</taxon>
        <taxon>Metamycoplasma</taxon>
    </lineage>
</organism>
<dbReference type="RefSeq" id="WP_002882107.1">
    <property type="nucleotide sequence ID" value="NZ_AMWK01000016.1"/>
</dbReference>
<dbReference type="Proteomes" id="UP000013137">
    <property type="component" value="Unassembled WGS sequence"/>
</dbReference>